<name>A0A834G3D2_RHOSS</name>
<evidence type="ECO:0000256" key="10">
    <source>
        <dbReference type="ARBA" id="ARBA00023136"/>
    </source>
</evidence>
<feature type="transmembrane region" description="Helical" evidence="12">
    <location>
        <begin position="302"/>
        <end position="318"/>
    </location>
</feature>
<comment type="catalytic activity">
    <reaction evidence="11">
        <text>ATP + H2O + xenobioticSide 1 = ADP + phosphate + xenobioticSide 2.</text>
        <dbReference type="EC" id="7.6.2.2"/>
    </reaction>
</comment>
<evidence type="ECO:0000256" key="4">
    <source>
        <dbReference type="ARBA" id="ARBA00022448"/>
    </source>
</evidence>
<dbReference type="CDD" id="cd03250">
    <property type="entry name" value="ABCC_MRP_domain1"/>
    <property type="match status" value="1"/>
</dbReference>
<dbReference type="SUPFAM" id="SSF90123">
    <property type="entry name" value="ABC transporter transmembrane region"/>
    <property type="match status" value="3"/>
</dbReference>
<keyword evidence="5 12" id="KW-0812">Transmembrane</keyword>
<dbReference type="GO" id="GO:0016887">
    <property type="term" value="F:ATP hydrolysis activity"/>
    <property type="evidence" value="ECO:0007669"/>
    <property type="project" value="InterPro"/>
</dbReference>
<feature type="transmembrane region" description="Helical" evidence="12">
    <location>
        <begin position="482"/>
        <end position="507"/>
    </location>
</feature>
<feature type="domain" description="ABC transmembrane type-1" evidence="14">
    <location>
        <begin position="270"/>
        <end position="546"/>
    </location>
</feature>
<keyword evidence="8" id="KW-0067">ATP-binding</keyword>
<dbReference type="InterPro" id="IPR044726">
    <property type="entry name" value="ABCC_6TM_D2"/>
</dbReference>
<feature type="transmembrane region" description="Helical" evidence="12">
    <location>
        <begin position="376"/>
        <end position="398"/>
    </location>
</feature>
<dbReference type="InterPro" id="IPR003593">
    <property type="entry name" value="AAA+_ATPase"/>
</dbReference>
<feature type="transmembrane region" description="Helical" evidence="12">
    <location>
        <begin position="1136"/>
        <end position="1154"/>
    </location>
</feature>
<feature type="domain" description="ABC transmembrane type-1" evidence="14">
    <location>
        <begin position="881"/>
        <end position="1190"/>
    </location>
</feature>
<keyword evidence="9 12" id="KW-1133">Transmembrane helix</keyword>
<evidence type="ECO:0000259" key="13">
    <source>
        <dbReference type="PROSITE" id="PS50893"/>
    </source>
</evidence>
<dbReference type="PROSITE" id="PS00211">
    <property type="entry name" value="ABC_TRANSPORTER_1"/>
    <property type="match status" value="1"/>
</dbReference>
<dbReference type="PROSITE" id="PS50929">
    <property type="entry name" value="ABC_TM1F"/>
    <property type="match status" value="2"/>
</dbReference>
<dbReference type="PROSITE" id="PS50893">
    <property type="entry name" value="ABC_TRANSPORTER_2"/>
    <property type="match status" value="2"/>
</dbReference>
<dbReference type="GO" id="GO:0016020">
    <property type="term" value="C:membrane"/>
    <property type="evidence" value="ECO:0007669"/>
    <property type="project" value="UniProtKB-SubCell"/>
</dbReference>
<feature type="transmembrane region" description="Helical" evidence="12">
    <location>
        <begin position="877"/>
        <end position="904"/>
    </location>
</feature>
<reference evidence="15" key="1">
    <citation type="submission" date="2019-11" db="EMBL/GenBank/DDBJ databases">
        <authorList>
            <person name="Liu Y."/>
            <person name="Hou J."/>
            <person name="Li T.-Q."/>
            <person name="Guan C.-H."/>
            <person name="Wu X."/>
            <person name="Wu H.-Z."/>
            <person name="Ling F."/>
            <person name="Zhang R."/>
            <person name="Shi X.-G."/>
            <person name="Ren J.-P."/>
            <person name="Chen E.-F."/>
            <person name="Sun J.-M."/>
        </authorList>
    </citation>
    <scope>NUCLEOTIDE SEQUENCE</scope>
    <source>
        <strain evidence="15">Adult_tree_wgs_1</strain>
        <tissue evidence="15">Leaves</tissue>
    </source>
</reference>
<dbReference type="FunFam" id="1.20.1560.10:FF:000003">
    <property type="entry name" value="ABC transporter C family member 10"/>
    <property type="match status" value="1"/>
</dbReference>
<feature type="domain" description="ABC transporter" evidence="13">
    <location>
        <begin position="586"/>
        <end position="807"/>
    </location>
</feature>
<dbReference type="Gene3D" id="1.20.1560.10">
    <property type="entry name" value="ABC transporter type 1, transmembrane domain"/>
    <property type="match status" value="3"/>
</dbReference>
<evidence type="ECO:0000259" key="14">
    <source>
        <dbReference type="PROSITE" id="PS50929"/>
    </source>
</evidence>
<feature type="transmembrane region" description="Helical" evidence="12">
    <location>
        <begin position="916"/>
        <end position="942"/>
    </location>
</feature>
<evidence type="ECO:0000256" key="7">
    <source>
        <dbReference type="ARBA" id="ARBA00022741"/>
    </source>
</evidence>
<dbReference type="Pfam" id="PF00005">
    <property type="entry name" value="ABC_tran"/>
    <property type="match status" value="2"/>
</dbReference>
<evidence type="ECO:0000256" key="12">
    <source>
        <dbReference type="SAM" id="Phobius"/>
    </source>
</evidence>
<comment type="similarity">
    <text evidence="2">Belongs to the ABC transporter superfamily. ABCC family. Conjugate transporter (TC 3.A.1.208) subfamily.</text>
</comment>
<sequence>MEITLKLVNVAFFLVFLLEFFKRRRQVGEDQFKSGATEERRRYTGFAKITTILSNVLISIFYTGFSCYEFWNSKTIPLVSALSSLTWILSSVVLVFSEGKKWPIVLIVWWVFSSICDLVLVSSYLITHFTSVKLVPYFLPEADIVDFASFPLLILLCFNALLLSNKGSEGNTDDIEHPLLQQEKGNVPKHVFSSAGIWSKVTFMWLNPLFEIGRIQKLELPHIPSVPSSETASVASSLIDESLRKQKTETPSLPRAVLLALWRPLAINGVIAGVNTIASYMGPLLITLFVNFLTTKNDNSSHYHGLILALIFFLAKTVESLSQRQWYFGAHCMGIRVRAALMVLAYKKSLSIKYSGTSNGKVINLITVDVERIGDFFWYIHGVWLLPFQVILALIILYRNLGLVPSFATLLATISVMVSNTPLASRQERLHSKIMEAKDSRIKATSETLKSMRVLKLHSWESTFSKKIFQLRETERSWLKKYLYTCSAVAFFFWTSPTVVSIVTFGVCIVLQTPLTTGTVLSTLATFRILQEAIYNLPELLSMIAQTKVSIDRMQEFLVQDQKKLIQFNGSRKATDVAIELETGEYSWEPLSTASKKPTINITQKMEIKKGYKVAICGSVGSGKSSLLYSFLDEIPRISGGGINVFGSKAFVPQKAWIQTGTVRENILFGKESKKYFYDDVLEGCALKQDILMWGERDLSVVGERGLNLSGGQKQRIQLARAIYANSDVYFLDDPFSAVDAHTGAHLFKNCLLHLLCQKTVIYVTHQLEFLKAADLVLVMKDGRIIQSGKYEDLIAELDGELVTQMDAYNKSLNQMNPSYDHKSVTNTAPLEVNEEEIGETARAVGILERTQEEEAETGRVKWRVYSTFITCAYKGALVPVILLCQVFFQGLQIASNYWIAWAIDEKNQVSRERMIGIYALISSGSSIFILGRAVLLSTIAIETSQCLFRGMITSIFRAPLSFFDFTPSSRILSRASTDQSIVDTDIPYRLAGLAFALIQLQDPTSLQNVNISCISQVLSKDFSLNKIPEACSDKQHDKGQQISFGSSFIDSTSAEVSSNILQCYYITTARELARMVGIRKAPILHHFSESLTGAATIRCFNQEDRFLKKTVGLVDDYSRVAFHNSATMEWLCVRVNFLFNLVFFFVLVLLVNLPRSSIEPSLAGLVATYGLNLNVLQAWVVWNLCNVENKMISVERILQFTNIPSEAPLVIENCRPEREWPINGIIQLENLHVQYDPSLPRILKGITCTFPGNKKIAIVGRTGSGKSTLIQALFRVMEPVQGRILIDGIDITEIGLQDLRSRLSIIPQDPILFQGTMRSNLDPLQKHKDHEIWEVMEKCHLADIVRQDQRLLDMPVEEDGENWSMGQRQLVCLARVLLQRRKILVLDEATASVDTATDNVIQRRIREETSRCTVVTVAHRLPTIIDNDLVLVLDQGKVVEYDSPNELLKDNSSAFSKLVTEFLSRSSNGNHQ</sequence>
<dbReference type="InterPro" id="IPR036640">
    <property type="entry name" value="ABC1_TM_sf"/>
</dbReference>
<dbReference type="InterPro" id="IPR027417">
    <property type="entry name" value="P-loop_NTPase"/>
</dbReference>
<dbReference type="GO" id="GO:0005524">
    <property type="term" value="F:ATP binding"/>
    <property type="evidence" value="ECO:0007669"/>
    <property type="project" value="UniProtKB-KW"/>
</dbReference>
<organism evidence="15 16">
    <name type="scientific">Rhododendron simsii</name>
    <name type="common">Sims's rhododendron</name>
    <dbReference type="NCBI Taxonomy" id="118357"/>
    <lineage>
        <taxon>Eukaryota</taxon>
        <taxon>Viridiplantae</taxon>
        <taxon>Streptophyta</taxon>
        <taxon>Embryophyta</taxon>
        <taxon>Tracheophyta</taxon>
        <taxon>Spermatophyta</taxon>
        <taxon>Magnoliopsida</taxon>
        <taxon>eudicotyledons</taxon>
        <taxon>Gunneridae</taxon>
        <taxon>Pentapetalae</taxon>
        <taxon>asterids</taxon>
        <taxon>Ericales</taxon>
        <taxon>Ericaceae</taxon>
        <taxon>Ericoideae</taxon>
        <taxon>Rhodoreae</taxon>
        <taxon>Rhododendron</taxon>
    </lineage>
</organism>
<dbReference type="InterPro" id="IPR044746">
    <property type="entry name" value="ABCC_6TM_D1"/>
</dbReference>
<feature type="transmembrane region" description="Helical" evidence="12">
    <location>
        <begin position="1163"/>
        <end position="1183"/>
    </location>
</feature>
<evidence type="ECO:0000256" key="1">
    <source>
        <dbReference type="ARBA" id="ARBA00004141"/>
    </source>
</evidence>
<keyword evidence="4" id="KW-0813">Transport</keyword>
<feature type="transmembrane region" description="Helical" evidence="12">
    <location>
        <begin position="76"/>
        <end position="97"/>
    </location>
</feature>
<dbReference type="EC" id="7.6.2.2" evidence="3"/>
<feature type="transmembrane region" description="Helical" evidence="12">
    <location>
        <begin position="6"/>
        <end position="22"/>
    </location>
</feature>
<feature type="transmembrane region" description="Helical" evidence="12">
    <location>
        <begin position="43"/>
        <end position="64"/>
    </location>
</feature>
<feature type="domain" description="ABC transporter" evidence="13">
    <location>
        <begin position="1227"/>
        <end position="1461"/>
    </location>
</feature>
<keyword evidence="10 12" id="KW-0472">Membrane</keyword>
<dbReference type="FunFam" id="3.40.50.300:FF:000169">
    <property type="entry name" value="ABC transporter C family member 3"/>
    <property type="match status" value="1"/>
</dbReference>
<dbReference type="InterPro" id="IPR003439">
    <property type="entry name" value="ABC_transporter-like_ATP-bd"/>
</dbReference>
<dbReference type="InterPro" id="IPR011527">
    <property type="entry name" value="ABC1_TM_dom"/>
</dbReference>
<dbReference type="OrthoDB" id="6500128at2759"/>
<evidence type="ECO:0000256" key="11">
    <source>
        <dbReference type="ARBA" id="ARBA00034018"/>
    </source>
</evidence>
<evidence type="ECO:0000256" key="6">
    <source>
        <dbReference type="ARBA" id="ARBA00022737"/>
    </source>
</evidence>
<dbReference type="CDD" id="cd03244">
    <property type="entry name" value="ABCC_MRP_domain2"/>
    <property type="match status" value="1"/>
</dbReference>
<feature type="transmembrane region" description="Helical" evidence="12">
    <location>
        <begin position="147"/>
        <end position="164"/>
    </location>
</feature>
<dbReference type="CDD" id="cd18580">
    <property type="entry name" value="ABC_6TM_ABCC_D2"/>
    <property type="match status" value="1"/>
</dbReference>
<gene>
    <name evidence="15" type="ORF">RHSIM_Rhsim12G0106500</name>
</gene>
<proteinExistence type="inferred from homology"/>
<evidence type="ECO:0000313" key="16">
    <source>
        <dbReference type="Proteomes" id="UP000626092"/>
    </source>
</evidence>
<dbReference type="Gene3D" id="3.40.50.300">
    <property type="entry name" value="P-loop containing nucleotide triphosphate hydrolases"/>
    <property type="match status" value="2"/>
</dbReference>
<feature type="transmembrane region" description="Helical" evidence="12">
    <location>
        <begin position="265"/>
        <end position="290"/>
    </location>
</feature>
<keyword evidence="16" id="KW-1185">Reference proteome</keyword>
<comment type="subcellular location">
    <subcellularLocation>
        <location evidence="1">Membrane</location>
        <topology evidence="1">Multi-pass membrane protein</topology>
    </subcellularLocation>
</comment>
<dbReference type="SUPFAM" id="SSF52540">
    <property type="entry name" value="P-loop containing nucleoside triphosphate hydrolases"/>
    <property type="match status" value="2"/>
</dbReference>
<protein>
    <recommendedName>
        <fullName evidence="3">ABC-type xenobiotic transporter</fullName>
        <ecNumber evidence="3">7.6.2.2</ecNumber>
    </recommendedName>
</protein>
<dbReference type="PANTHER" id="PTHR24223:SF222">
    <property type="entry name" value="OS01G0902100 PROTEIN"/>
    <property type="match status" value="1"/>
</dbReference>
<dbReference type="FunFam" id="3.40.50.300:FF:000973">
    <property type="entry name" value="Multidrug resistance-associated protein 4"/>
    <property type="match status" value="1"/>
</dbReference>
<dbReference type="InterPro" id="IPR017871">
    <property type="entry name" value="ABC_transporter-like_CS"/>
</dbReference>
<dbReference type="InterPro" id="IPR050173">
    <property type="entry name" value="ABC_transporter_C-like"/>
</dbReference>
<dbReference type="PANTHER" id="PTHR24223">
    <property type="entry name" value="ATP-BINDING CASSETTE SUB-FAMILY C"/>
    <property type="match status" value="1"/>
</dbReference>
<evidence type="ECO:0000313" key="15">
    <source>
        <dbReference type="EMBL" id="KAF7124857.1"/>
    </source>
</evidence>
<evidence type="ECO:0000256" key="9">
    <source>
        <dbReference type="ARBA" id="ARBA00022989"/>
    </source>
</evidence>
<keyword evidence="7" id="KW-0547">Nucleotide-binding</keyword>
<evidence type="ECO:0000256" key="3">
    <source>
        <dbReference type="ARBA" id="ARBA00012191"/>
    </source>
</evidence>
<keyword evidence="6" id="KW-0677">Repeat</keyword>
<dbReference type="Proteomes" id="UP000626092">
    <property type="component" value="Unassembled WGS sequence"/>
</dbReference>
<dbReference type="Pfam" id="PF00664">
    <property type="entry name" value="ABC_membrane"/>
    <property type="match status" value="3"/>
</dbReference>
<evidence type="ECO:0000256" key="8">
    <source>
        <dbReference type="ARBA" id="ARBA00022840"/>
    </source>
</evidence>
<dbReference type="CDD" id="cd18579">
    <property type="entry name" value="ABC_6TM_ABCC_D1"/>
    <property type="match status" value="1"/>
</dbReference>
<dbReference type="EMBL" id="WJXA01000012">
    <property type="protein sequence ID" value="KAF7124857.1"/>
    <property type="molecule type" value="Genomic_DNA"/>
</dbReference>
<accession>A0A834G3D2</accession>
<evidence type="ECO:0000256" key="2">
    <source>
        <dbReference type="ARBA" id="ARBA00009726"/>
    </source>
</evidence>
<feature type="transmembrane region" description="Helical" evidence="12">
    <location>
        <begin position="104"/>
        <end position="127"/>
    </location>
</feature>
<evidence type="ECO:0000256" key="5">
    <source>
        <dbReference type="ARBA" id="ARBA00022692"/>
    </source>
</evidence>
<comment type="caution">
    <text evidence="15">The sequence shown here is derived from an EMBL/GenBank/DDBJ whole genome shotgun (WGS) entry which is preliminary data.</text>
</comment>
<dbReference type="SMART" id="SM00382">
    <property type="entry name" value="AAA"/>
    <property type="match status" value="2"/>
</dbReference>
<dbReference type="GO" id="GO:0008559">
    <property type="term" value="F:ABC-type xenobiotic transporter activity"/>
    <property type="evidence" value="ECO:0007669"/>
    <property type="project" value="UniProtKB-EC"/>
</dbReference>